<feature type="non-terminal residue" evidence="3">
    <location>
        <position position="35"/>
    </location>
</feature>
<dbReference type="AlphaFoldDB" id="A0A412L1G0"/>
<gene>
    <name evidence="4" type="ORF">DW723_08930</name>
    <name evidence="3" type="ORF">DWX77_06775</name>
    <name evidence="2" type="ORF">DWX77_12935</name>
    <name evidence="1" type="ORF">DWX77_16020</name>
</gene>
<dbReference type="Proteomes" id="UP000283928">
    <property type="component" value="Unassembled WGS sequence"/>
</dbReference>
<evidence type="ECO:0000313" key="3">
    <source>
        <dbReference type="EMBL" id="RGS74699.1"/>
    </source>
</evidence>
<reference evidence="5 6" key="1">
    <citation type="submission" date="2018-08" db="EMBL/GenBank/DDBJ databases">
        <title>A genome reference for cultivated species of the human gut microbiota.</title>
        <authorList>
            <person name="Zou Y."/>
            <person name="Xue W."/>
            <person name="Luo G."/>
        </authorList>
    </citation>
    <scope>NUCLEOTIDE SEQUENCE [LARGE SCALE GENOMIC DNA]</scope>
    <source>
        <strain evidence="3 6">AF21-24</strain>
        <strain evidence="4 5">AM27-32LB</strain>
    </source>
</reference>
<dbReference type="EMBL" id="QRVV01000048">
    <property type="protein sequence ID" value="RGS70743.1"/>
    <property type="molecule type" value="Genomic_DNA"/>
</dbReference>
<dbReference type="EMBL" id="QRVV01000014">
    <property type="protein sequence ID" value="RGS74699.1"/>
    <property type="molecule type" value="Genomic_DNA"/>
</dbReference>
<organism evidence="3 6">
    <name type="scientific">Blautia obeum</name>
    <dbReference type="NCBI Taxonomy" id="40520"/>
    <lineage>
        <taxon>Bacteria</taxon>
        <taxon>Bacillati</taxon>
        <taxon>Bacillota</taxon>
        <taxon>Clostridia</taxon>
        <taxon>Lachnospirales</taxon>
        <taxon>Lachnospiraceae</taxon>
        <taxon>Blautia</taxon>
    </lineage>
</organism>
<dbReference type="EMBL" id="QSKO01000011">
    <property type="protein sequence ID" value="RHE74907.1"/>
    <property type="molecule type" value="Genomic_DNA"/>
</dbReference>
<dbReference type="Proteomes" id="UP000284242">
    <property type="component" value="Unassembled WGS sequence"/>
</dbReference>
<proteinExistence type="predicted"/>
<sequence>MYPFYWTSSERGIFMRYTYEFKKKAVELYRQGKWI</sequence>
<protein>
    <submittedName>
        <fullName evidence="3">Helix-turn-helix domain-containing protein</fullName>
    </submittedName>
</protein>
<evidence type="ECO:0000313" key="6">
    <source>
        <dbReference type="Proteomes" id="UP000284242"/>
    </source>
</evidence>
<name>A0A412L1G0_9FIRM</name>
<evidence type="ECO:0000313" key="1">
    <source>
        <dbReference type="EMBL" id="RGS68555.1"/>
    </source>
</evidence>
<dbReference type="EMBL" id="QRVV01000104">
    <property type="protein sequence ID" value="RGS68555.1"/>
    <property type="molecule type" value="Genomic_DNA"/>
</dbReference>
<comment type="caution">
    <text evidence="3">The sequence shown here is derived from an EMBL/GenBank/DDBJ whole genome shotgun (WGS) entry which is preliminary data.</text>
</comment>
<evidence type="ECO:0000313" key="5">
    <source>
        <dbReference type="Proteomes" id="UP000283928"/>
    </source>
</evidence>
<evidence type="ECO:0000313" key="4">
    <source>
        <dbReference type="EMBL" id="RHE74907.1"/>
    </source>
</evidence>
<accession>A0A412L1G0</accession>
<evidence type="ECO:0000313" key="2">
    <source>
        <dbReference type="EMBL" id="RGS70743.1"/>
    </source>
</evidence>